<keyword evidence="7" id="KW-1185">Reference proteome</keyword>
<feature type="non-terminal residue" evidence="6">
    <location>
        <position position="89"/>
    </location>
</feature>
<feature type="transmembrane region" description="Helical" evidence="4">
    <location>
        <begin position="16"/>
        <end position="39"/>
    </location>
</feature>
<dbReference type="SUPFAM" id="SSF90123">
    <property type="entry name" value="ABC transporter transmembrane region"/>
    <property type="match status" value="1"/>
</dbReference>
<evidence type="ECO:0000313" key="5">
    <source>
        <dbReference type="EMBL" id="GMT16143.1"/>
    </source>
</evidence>
<evidence type="ECO:0000256" key="4">
    <source>
        <dbReference type="SAM" id="Phobius"/>
    </source>
</evidence>
<organism evidence="6 7">
    <name type="scientific">Pristionchus fissidentatus</name>
    <dbReference type="NCBI Taxonomy" id="1538716"/>
    <lineage>
        <taxon>Eukaryota</taxon>
        <taxon>Metazoa</taxon>
        <taxon>Ecdysozoa</taxon>
        <taxon>Nematoda</taxon>
        <taxon>Chromadorea</taxon>
        <taxon>Rhabditida</taxon>
        <taxon>Rhabditina</taxon>
        <taxon>Diplogasteromorpha</taxon>
        <taxon>Diplogasteroidea</taxon>
        <taxon>Neodiplogasteridae</taxon>
        <taxon>Pristionchus</taxon>
    </lineage>
</organism>
<keyword evidence="2 4" id="KW-1133">Transmembrane helix</keyword>
<keyword evidence="3 4" id="KW-0472">Membrane</keyword>
<dbReference type="EMBL" id="BTSY01000002">
    <property type="protein sequence ID" value="GMT16143.1"/>
    <property type="molecule type" value="Genomic_DNA"/>
</dbReference>
<reference evidence="6" key="1">
    <citation type="submission" date="2023-10" db="EMBL/GenBank/DDBJ databases">
        <title>Genome assembly of Pristionchus species.</title>
        <authorList>
            <person name="Yoshida K."/>
            <person name="Sommer R.J."/>
        </authorList>
    </citation>
    <scope>NUCLEOTIDE SEQUENCE</scope>
    <source>
        <strain evidence="6">RS5133</strain>
    </source>
</reference>
<evidence type="ECO:0000313" key="7">
    <source>
        <dbReference type="Proteomes" id="UP001432322"/>
    </source>
</evidence>
<sequence>PVSFLQLFRFASPRVISVYFLASSLIFLLGFITPIHQWLGGRLATVYIDEKSPVGNEEFLWRVWSWASIYGGMFVFALVIEYIQNYLFT</sequence>
<comment type="caution">
    <text evidence="6">The sequence shown here is derived from an EMBL/GenBank/DDBJ whole genome shotgun (WGS) entry which is preliminary data.</text>
</comment>
<dbReference type="AlphaFoldDB" id="A0AAV5VZM5"/>
<evidence type="ECO:0000256" key="1">
    <source>
        <dbReference type="ARBA" id="ARBA00022692"/>
    </source>
</evidence>
<dbReference type="EMBL" id="BTSY01000004">
    <property type="protein sequence ID" value="GMT23946.1"/>
    <property type="molecule type" value="Genomic_DNA"/>
</dbReference>
<evidence type="ECO:0000313" key="6">
    <source>
        <dbReference type="EMBL" id="GMT23946.1"/>
    </source>
</evidence>
<accession>A0AAV5VZM5</accession>
<dbReference type="GO" id="GO:0016020">
    <property type="term" value="C:membrane"/>
    <property type="evidence" value="ECO:0007669"/>
    <property type="project" value="InterPro"/>
</dbReference>
<name>A0AAV5VZM5_9BILA</name>
<keyword evidence="1 4" id="KW-0812">Transmembrane</keyword>
<dbReference type="GO" id="GO:0005524">
    <property type="term" value="F:ATP binding"/>
    <property type="evidence" value="ECO:0007669"/>
    <property type="project" value="InterPro"/>
</dbReference>
<proteinExistence type="predicted"/>
<evidence type="ECO:0000256" key="2">
    <source>
        <dbReference type="ARBA" id="ARBA00022989"/>
    </source>
</evidence>
<gene>
    <name evidence="6" type="ORF">PFISCL1PPCAC_15243</name>
    <name evidence="5" type="ORF">PFISCL1PPCAC_7440</name>
</gene>
<protein>
    <submittedName>
        <fullName evidence="6">Uncharacterized protein</fullName>
    </submittedName>
</protein>
<dbReference type="Proteomes" id="UP001432322">
    <property type="component" value="Unassembled WGS sequence"/>
</dbReference>
<feature type="transmembrane region" description="Helical" evidence="4">
    <location>
        <begin position="59"/>
        <end position="83"/>
    </location>
</feature>
<feature type="non-terminal residue" evidence="6">
    <location>
        <position position="1"/>
    </location>
</feature>
<dbReference type="InterPro" id="IPR036640">
    <property type="entry name" value="ABC1_TM_sf"/>
</dbReference>
<dbReference type="Gene3D" id="1.20.1560.10">
    <property type="entry name" value="ABC transporter type 1, transmembrane domain"/>
    <property type="match status" value="1"/>
</dbReference>
<evidence type="ECO:0000256" key="3">
    <source>
        <dbReference type="ARBA" id="ARBA00023136"/>
    </source>
</evidence>